<name>A0A2H3CJ00_ARMGA</name>
<dbReference type="Proteomes" id="UP000217790">
    <property type="component" value="Unassembled WGS sequence"/>
</dbReference>
<evidence type="ECO:0000256" key="1">
    <source>
        <dbReference type="SAM" id="MobiDB-lite"/>
    </source>
</evidence>
<evidence type="ECO:0000313" key="4">
    <source>
        <dbReference type="Proteomes" id="UP000217790"/>
    </source>
</evidence>
<proteinExistence type="predicted"/>
<keyword evidence="4" id="KW-1185">Reference proteome</keyword>
<gene>
    <name evidence="3" type="ORF">ARMGADRAFT_1040905</name>
    <name evidence="2" type="ORF">ARMGADRAFT_1040996</name>
</gene>
<organism evidence="2 4">
    <name type="scientific">Armillaria gallica</name>
    <name type="common">Bulbous honey fungus</name>
    <name type="synonym">Armillaria bulbosa</name>
    <dbReference type="NCBI Taxonomy" id="47427"/>
    <lineage>
        <taxon>Eukaryota</taxon>
        <taxon>Fungi</taxon>
        <taxon>Dikarya</taxon>
        <taxon>Basidiomycota</taxon>
        <taxon>Agaricomycotina</taxon>
        <taxon>Agaricomycetes</taxon>
        <taxon>Agaricomycetidae</taxon>
        <taxon>Agaricales</taxon>
        <taxon>Marasmiineae</taxon>
        <taxon>Physalacriaceae</taxon>
        <taxon>Armillaria</taxon>
    </lineage>
</organism>
<evidence type="ECO:0000313" key="2">
    <source>
        <dbReference type="EMBL" id="PBK79162.1"/>
    </source>
</evidence>
<evidence type="ECO:0000313" key="3">
    <source>
        <dbReference type="EMBL" id="PBK79317.1"/>
    </source>
</evidence>
<sequence length="140" mass="15961">MLGLMWTHLAKADIEEQDQEHTLSLSWDLLGQHLHASFLSTYKATYHIPLHGDIYLRMVPVMEEPEDEDDTEDLDSEDDWEDIILEEEDKDEVDMDAEDGEDIVIPNLDVAMIGNLDFGTSYSEPASRNEAPNPKIGMIK</sequence>
<accession>A0A2H3CJ00</accession>
<reference evidence="2" key="2">
    <citation type="journal article" date="2017" name="Nat. Ecol. Evol.">
        <title>Lineage-specific genetic innovations streamline the genomes of Armillaria species to pathogenesis.</title>
        <authorList>
            <consortium name="DOE Joint Genome Institute"/>
            <person name="Sipos G."/>
            <person name="Prasanna A.N."/>
            <person name="Walter M.C."/>
            <person name="O'Connor E."/>
            <person name="Balint B."/>
            <person name="Krizsan K."/>
            <person name="Kiss B."/>
            <person name="Hess J."/>
            <person name="Varga T."/>
            <person name="Slot J."/>
            <person name="Riley R."/>
            <person name="Boka B."/>
            <person name="Rigling D."/>
            <person name="Barry K."/>
            <person name="Lee J."/>
            <person name="Mihaltcheva S."/>
            <person name="LaButti K."/>
            <person name="Lipzen A."/>
            <person name="Waldron R."/>
            <person name="Moloney N.M."/>
            <person name="Sperisen C."/>
            <person name="Kredics L."/>
            <person name="Vagvolgyi C."/>
            <person name="Patrignani A."/>
            <person name="Fitzpatrick D."/>
            <person name="Nagy I."/>
            <person name="Doyle S."/>
            <person name="Anderson J."/>
            <person name="Grigoriev I.V."/>
            <person name="Guldener U."/>
            <person name="Munsterkotter M."/>
            <person name="Nagy L.G."/>
        </authorList>
    </citation>
    <scope>NUCLEOTIDE SEQUENCE [LARGE SCALE GENOMIC DNA]</scope>
    <source>
        <strain evidence="2">Ar21-2</strain>
    </source>
</reference>
<dbReference type="AlphaFoldDB" id="A0A2H3CJ00"/>
<protein>
    <submittedName>
        <fullName evidence="2">Uncharacterized protein</fullName>
    </submittedName>
</protein>
<reference evidence="4" key="1">
    <citation type="journal article" date="2017" name="Nat. Ecol. Evol.">
        <title>Genome expansion and lineage-specific genetic innovations in the forest pathogenic fungi Armillaria.</title>
        <authorList>
            <person name="Sipos G."/>
            <person name="Prasanna A.N."/>
            <person name="Walter M.C."/>
            <person name="O'Connor E."/>
            <person name="Balint B."/>
            <person name="Krizsan K."/>
            <person name="Kiss B."/>
            <person name="Hess J."/>
            <person name="Varga T."/>
            <person name="Slot J."/>
            <person name="Riley R."/>
            <person name="Boka B."/>
            <person name="Rigling D."/>
            <person name="Barry K."/>
            <person name="Lee J."/>
            <person name="Mihaltcheva S."/>
            <person name="LaButti K."/>
            <person name="Lipzen A."/>
            <person name="Waldron R."/>
            <person name="Moloney N.M."/>
            <person name="Sperisen C."/>
            <person name="Kredics L."/>
            <person name="Vagvoelgyi C."/>
            <person name="Patrignani A."/>
            <person name="Fitzpatrick D."/>
            <person name="Nagy I."/>
            <person name="Doyle S."/>
            <person name="Anderson J.B."/>
            <person name="Grigoriev I.V."/>
            <person name="Gueldener U."/>
            <person name="Muensterkoetter M."/>
            <person name="Nagy L.G."/>
        </authorList>
    </citation>
    <scope>NUCLEOTIDE SEQUENCE [LARGE SCALE GENOMIC DNA]</scope>
    <source>
        <strain evidence="4">Ar21-2</strain>
    </source>
</reference>
<dbReference type="InParanoid" id="A0A2H3CJ00"/>
<dbReference type="EMBL" id="KZ293788">
    <property type="protein sequence ID" value="PBK79317.1"/>
    <property type="molecule type" value="Genomic_DNA"/>
</dbReference>
<feature type="region of interest" description="Disordered" evidence="1">
    <location>
        <begin position="119"/>
        <end position="140"/>
    </location>
</feature>
<dbReference type="EMBL" id="KZ293805">
    <property type="protein sequence ID" value="PBK79162.1"/>
    <property type="molecule type" value="Genomic_DNA"/>
</dbReference>